<evidence type="ECO:0000313" key="1">
    <source>
        <dbReference type="EMBL" id="CAF1229628.1"/>
    </source>
</evidence>
<evidence type="ECO:0000313" key="2">
    <source>
        <dbReference type="EMBL" id="CAF4037626.1"/>
    </source>
</evidence>
<evidence type="ECO:0000313" key="3">
    <source>
        <dbReference type="Proteomes" id="UP000677228"/>
    </source>
</evidence>
<dbReference type="Proteomes" id="UP000677228">
    <property type="component" value="Unassembled WGS sequence"/>
</dbReference>
<name>A0A8S2ESY0_9BILA</name>
<dbReference type="AlphaFoldDB" id="A0A8S2ESY0"/>
<dbReference type="EMBL" id="CAJNOK010015651">
    <property type="protein sequence ID" value="CAF1229628.1"/>
    <property type="molecule type" value="Genomic_DNA"/>
</dbReference>
<gene>
    <name evidence="1" type="ORF">OVA965_LOCUS25312</name>
    <name evidence="2" type="ORF">TMI583_LOCUS26040</name>
</gene>
<reference evidence="1" key="1">
    <citation type="submission" date="2021-02" db="EMBL/GenBank/DDBJ databases">
        <authorList>
            <person name="Nowell W R."/>
        </authorList>
    </citation>
    <scope>NUCLEOTIDE SEQUENCE</scope>
</reference>
<accession>A0A8S2ESY0</accession>
<organism evidence="1 3">
    <name type="scientific">Didymodactylos carnosus</name>
    <dbReference type="NCBI Taxonomy" id="1234261"/>
    <lineage>
        <taxon>Eukaryota</taxon>
        <taxon>Metazoa</taxon>
        <taxon>Spiralia</taxon>
        <taxon>Gnathifera</taxon>
        <taxon>Rotifera</taxon>
        <taxon>Eurotatoria</taxon>
        <taxon>Bdelloidea</taxon>
        <taxon>Philodinida</taxon>
        <taxon>Philodinidae</taxon>
        <taxon>Didymodactylos</taxon>
    </lineage>
</organism>
<sequence>MFNFSWTYGPNLILSCAHGVAEYLLDNLTPIEYHLYPSLTYERSYIEVRICPDGPVVDNPNLVAIDYEKDIALLISDKITAEAYMGISEHPDQHPLKHIEYLYYIGFINKTIDARTQDYLGNTVSREEFLQIFGPTNFHPNLIGYSKQGILYDHNAQVNSLLQAETDTLKQRVDELYGGNICDYYDDKKLKV</sequence>
<protein>
    <submittedName>
        <fullName evidence="1">Uncharacterized protein</fullName>
    </submittedName>
</protein>
<proteinExistence type="predicted"/>
<comment type="caution">
    <text evidence="1">The sequence shown here is derived from an EMBL/GenBank/DDBJ whole genome shotgun (WGS) entry which is preliminary data.</text>
</comment>
<dbReference type="EMBL" id="CAJOBA010037197">
    <property type="protein sequence ID" value="CAF4037626.1"/>
    <property type="molecule type" value="Genomic_DNA"/>
</dbReference>
<dbReference type="Proteomes" id="UP000682733">
    <property type="component" value="Unassembled WGS sequence"/>
</dbReference>